<reference evidence="2" key="1">
    <citation type="journal article" date="2019" name="Environ. Microbiol.">
        <title>Fungal ecological strategies reflected in gene transcription - a case study of two litter decomposers.</title>
        <authorList>
            <person name="Barbi F."/>
            <person name="Kohler A."/>
            <person name="Barry K."/>
            <person name="Baskaran P."/>
            <person name="Daum C."/>
            <person name="Fauchery L."/>
            <person name="Ihrmark K."/>
            <person name="Kuo A."/>
            <person name="LaButti K."/>
            <person name="Lipzen A."/>
            <person name="Morin E."/>
            <person name="Grigoriev I.V."/>
            <person name="Henrissat B."/>
            <person name="Lindahl B."/>
            <person name="Martin F."/>
        </authorList>
    </citation>
    <scope>NUCLEOTIDE SEQUENCE</scope>
    <source>
        <strain evidence="2">JB14</strain>
    </source>
</reference>
<feature type="compositionally biased region" description="Basic and acidic residues" evidence="1">
    <location>
        <begin position="112"/>
        <end position="125"/>
    </location>
</feature>
<sequence>METCWWRCLDVHQREYRCRQLDGTRWKARKVVDKLSNCGFAAAGRTDQCNGLALEQWRGKGLRTGKQLLRLSGDRGCVCKTVLEGLRFGSSGLGLFGLQKCGEGSSAFLETRRDRGERHYREKDSSGSAETSKIAHPECKKLYAIRAYERPTILISRQCALCCVDGLWQKGGETRSTSELRILISETTRSKEVQTERLRLMSPTGCKERKGKYTKADLMQRGEWRVLPMVGERELADSNQATAWQVWTGLTSLILGIRWKYKGHVVGINGYEDLGGMFHNLNETSCQHCSNQKEWSLVRGNTRQRHLKKKEKLGRIMIVRQGCLIFLVISLYDDSVSVGQTRPSQYTSQSGCMAQGVEKECGWWREQAADFSGHKMMMLAARSSAKMKVRVKTSGPVLATSVEAVEQRTISALKISAKSSPNHVRDSRSTCNKSFHKAAPGSQGCRLEDVLEKDGQVRKDVTKGVEVVDNESVELEDKENSANLLQQPSPPPAFFYNSSSPPWNSTLPSISSIPSFEDKQQPHAATAQVHEVENELRPRAVENAKNTSGVGNRNGGKLFAGLLSLWRHLALLTDRGFCLLEWDGVTCIVLVNAQDCIVAVLAGVPPSAEESGDWPTACPALKKLWLNVRRRARLLLKRNTILKGITARAAGISYGGGREAPGNV</sequence>
<dbReference type="Proteomes" id="UP000799118">
    <property type="component" value="Unassembled WGS sequence"/>
</dbReference>
<proteinExistence type="predicted"/>
<organism evidence="2 3">
    <name type="scientific">Gymnopus androsaceus JB14</name>
    <dbReference type="NCBI Taxonomy" id="1447944"/>
    <lineage>
        <taxon>Eukaryota</taxon>
        <taxon>Fungi</taxon>
        <taxon>Dikarya</taxon>
        <taxon>Basidiomycota</taxon>
        <taxon>Agaricomycotina</taxon>
        <taxon>Agaricomycetes</taxon>
        <taxon>Agaricomycetidae</taxon>
        <taxon>Agaricales</taxon>
        <taxon>Marasmiineae</taxon>
        <taxon>Omphalotaceae</taxon>
        <taxon>Gymnopus</taxon>
    </lineage>
</organism>
<dbReference type="EMBL" id="ML769729">
    <property type="protein sequence ID" value="KAE9388727.1"/>
    <property type="molecule type" value="Genomic_DNA"/>
</dbReference>
<evidence type="ECO:0000313" key="3">
    <source>
        <dbReference type="Proteomes" id="UP000799118"/>
    </source>
</evidence>
<dbReference type="AlphaFoldDB" id="A0A6A4GUB4"/>
<name>A0A6A4GUB4_9AGAR</name>
<evidence type="ECO:0000313" key="2">
    <source>
        <dbReference type="EMBL" id="KAE9388727.1"/>
    </source>
</evidence>
<protein>
    <submittedName>
        <fullName evidence="2">Uncharacterized protein</fullName>
    </submittedName>
</protein>
<accession>A0A6A4GUB4</accession>
<gene>
    <name evidence="2" type="ORF">BT96DRAFT_947375</name>
</gene>
<keyword evidence="3" id="KW-1185">Reference proteome</keyword>
<feature type="region of interest" description="Disordered" evidence="1">
    <location>
        <begin position="474"/>
        <end position="498"/>
    </location>
</feature>
<evidence type="ECO:0000256" key="1">
    <source>
        <dbReference type="SAM" id="MobiDB-lite"/>
    </source>
</evidence>
<feature type="region of interest" description="Disordered" evidence="1">
    <location>
        <begin position="112"/>
        <end position="132"/>
    </location>
</feature>